<protein>
    <recommendedName>
        <fullName evidence="3">DUF4336 domain-containing protein</fullName>
    </recommendedName>
</protein>
<comment type="caution">
    <text evidence="1">The sequence shown here is derived from an EMBL/GenBank/DDBJ whole genome shotgun (WGS) entry which is preliminary data.</text>
</comment>
<name>A0A235ESN5_9BURK</name>
<dbReference type="RefSeq" id="WP_094285461.1">
    <property type="nucleotide sequence ID" value="NZ_NOIG01000001.1"/>
</dbReference>
<dbReference type="OrthoDB" id="450111at2"/>
<dbReference type="PANTHER" id="PTHR33835">
    <property type="entry name" value="YALI0C07656P"/>
    <property type="match status" value="1"/>
</dbReference>
<evidence type="ECO:0000313" key="2">
    <source>
        <dbReference type="Proteomes" id="UP000215441"/>
    </source>
</evidence>
<dbReference type="InterPro" id="IPR025638">
    <property type="entry name" value="DUF4336"/>
</dbReference>
<gene>
    <name evidence="1" type="ORF">CBY09_00755</name>
</gene>
<keyword evidence="2" id="KW-1185">Reference proteome</keyword>
<dbReference type="PANTHER" id="PTHR33835:SF1">
    <property type="entry name" value="METALLO-BETA-LACTAMASE DOMAIN-CONTAINING PROTEIN"/>
    <property type="match status" value="1"/>
</dbReference>
<evidence type="ECO:0008006" key="3">
    <source>
        <dbReference type="Google" id="ProtNLM"/>
    </source>
</evidence>
<organism evidence="1 2">
    <name type="scientific">Acidovorax kalamii</name>
    <dbReference type="NCBI Taxonomy" id="2004485"/>
    <lineage>
        <taxon>Bacteria</taxon>
        <taxon>Pseudomonadati</taxon>
        <taxon>Pseudomonadota</taxon>
        <taxon>Betaproteobacteria</taxon>
        <taxon>Burkholderiales</taxon>
        <taxon>Comamonadaceae</taxon>
        <taxon>Acidovorax</taxon>
    </lineage>
</organism>
<dbReference type="SUPFAM" id="SSF56281">
    <property type="entry name" value="Metallo-hydrolase/oxidoreductase"/>
    <property type="match status" value="1"/>
</dbReference>
<dbReference type="Proteomes" id="UP000215441">
    <property type="component" value="Unassembled WGS sequence"/>
</dbReference>
<sequence>MQLEPLDTHLWHATHAFKANGLPITTRMTVVRLPGHKLLIHSPIPMPPGSALLRQVQDLGSVTYIVAPNKMHHLFLAPCAAAFPGAAVYGPQGLAQKRPGLAATLRTLPAGDLPEWLPDLEHFAFEGIPAGNESVWFHRPSATLIVTDLLQWMAGDLPWPTRVYAALTGARSQLAVPLTVRALVRDRAAAARSAERLLRWPFARVVVAHNCIIDTDARAQVARALAVF</sequence>
<dbReference type="AlphaFoldDB" id="A0A235ESN5"/>
<dbReference type="EMBL" id="NOIG01000001">
    <property type="protein sequence ID" value="OYD52058.1"/>
    <property type="molecule type" value="Genomic_DNA"/>
</dbReference>
<evidence type="ECO:0000313" key="1">
    <source>
        <dbReference type="EMBL" id="OYD52058.1"/>
    </source>
</evidence>
<proteinExistence type="predicted"/>
<reference evidence="1 2" key="1">
    <citation type="submission" date="2017-07" db="EMBL/GenBank/DDBJ databases">
        <title>Acidovorax KNDSW TSA 6 genome sequence and assembly.</title>
        <authorList>
            <person name="Mayilraj S."/>
        </authorList>
    </citation>
    <scope>NUCLEOTIDE SEQUENCE [LARGE SCALE GENOMIC DNA]</scope>
    <source>
        <strain evidence="1 2">KNDSW-TSA6</strain>
    </source>
</reference>
<dbReference type="Pfam" id="PF14234">
    <property type="entry name" value="DUF4336"/>
    <property type="match status" value="1"/>
</dbReference>
<dbReference type="InterPro" id="IPR036866">
    <property type="entry name" value="RibonucZ/Hydroxyglut_hydro"/>
</dbReference>
<accession>A0A235ESN5</accession>